<dbReference type="Proteomes" id="UP001149163">
    <property type="component" value="Unassembled WGS sequence"/>
</dbReference>
<feature type="transmembrane region" description="Helical" evidence="12">
    <location>
        <begin position="429"/>
        <end position="450"/>
    </location>
</feature>
<organism evidence="13 14">
    <name type="scientific">Penicillium canariense</name>
    <dbReference type="NCBI Taxonomy" id="189055"/>
    <lineage>
        <taxon>Eukaryota</taxon>
        <taxon>Fungi</taxon>
        <taxon>Dikarya</taxon>
        <taxon>Ascomycota</taxon>
        <taxon>Pezizomycotina</taxon>
        <taxon>Eurotiomycetes</taxon>
        <taxon>Eurotiomycetidae</taxon>
        <taxon>Eurotiales</taxon>
        <taxon>Aspergillaceae</taxon>
        <taxon>Penicillium</taxon>
    </lineage>
</organism>
<evidence type="ECO:0000256" key="5">
    <source>
        <dbReference type="ARBA" id="ARBA00022676"/>
    </source>
</evidence>
<feature type="transmembrane region" description="Helical" evidence="12">
    <location>
        <begin position="333"/>
        <end position="353"/>
    </location>
</feature>
<feature type="transmembrane region" description="Helical" evidence="12">
    <location>
        <begin position="392"/>
        <end position="417"/>
    </location>
</feature>
<evidence type="ECO:0000256" key="1">
    <source>
        <dbReference type="ARBA" id="ARBA00004477"/>
    </source>
</evidence>
<feature type="transmembrane region" description="Helical" evidence="12">
    <location>
        <begin position="365"/>
        <end position="386"/>
    </location>
</feature>
<dbReference type="PANTHER" id="PTHR22760">
    <property type="entry name" value="GLYCOSYLTRANSFERASE"/>
    <property type="match status" value="1"/>
</dbReference>
<evidence type="ECO:0000256" key="6">
    <source>
        <dbReference type="ARBA" id="ARBA00022679"/>
    </source>
</evidence>
<dbReference type="RefSeq" id="XP_056546714.1">
    <property type="nucleotide sequence ID" value="XM_056683108.1"/>
</dbReference>
<keyword evidence="10 12" id="KW-0472">Membrane</keyword>
<reference evidence="13" key="1">
    <citation type="submission" date="2022-11" db="EMBL/GenBank/DDBJ databases">
        <authorList>
            <person name="Petersen C."/>
        </authorList>
    </citation>
    <scope>NUCLEOTIDE SEQUENCE</scope>
    <source>
        <strain evidence="13">IBT 26290</strain>
    </source>
</reference>
<accession>A0A9W9IIY1</accession>
<evidence type="ECO:0000256" key="2">
    <source>
        <dbReference type="ARBA" id="ARBA00004687"/>
    </source>
</evidence>
<dbReference type="GO" id="GO:0006506">
    <property type="term" value="P:GPI anchor biosynthetic process"/>
    <property type="evidence" value="ECO:0007669"/>
    <property type="project" value="UniProtKB-KW"/>
</dbReference>
<evidence type="ECO:0000256" key="11">
    <source>
        <dbReference type="ARBA" id="ARBA00024708"/>
    </source>
</evidence>
<evidence type="ECO:0000256" key="3">
    <source>
        <dbReference type="ARBA" id="ARBA00006065"/>
    </source>
</evidence>
<gene>
    <name evidence="13" type="ORF">N7482_000983</name>
</gene>
<keyword evidence="6" id="KW-0808">Transferase</keyword>
<dbReference type="OrthoDB" id="416834at2759"/>
<comment type="pathway">
    <text evidence="2">Glycolipid biosynthesis; glycosylphosphatidylinositol-anchor biosynthesis.</text>
</comment>
<evidence type="ECO:0000256" key="9">
    <source>
        <dbReference type="ARBA" id="ARBA00022989"/>
    </source>
</evidence>
<dbReference type="EMBL" id="JAPQKN010000001">
    <property type="protein sequence ID" value="KAJ5175106.1"/>
    <property type="molecule type" value="Genomic_DNA"/>
</dbReference>
<proteinExistence type="inferred from homology"/>
<evidence type="ECO:0000256" key="8">
    <source>
        <dbReference type="ARBA" id="ARBA00022824"/>
    </source>
</evidence>
<reference evidence="13" key="2">
    <citation type="journal article" date="2023" name="IMA Fungus">
        <title>Comparative genomic study of the Penicillium genus elucidates a diverse pangenome and 15 lateral gene transfer events.</title>
        <authorList>
            <person name="Petersen C."/>
            <person name="Sorensen T."/>
            <person name="Nielsen M.R."/>
            <person name="Sondergaard T.E."/>
            <person name="Sorensen J.L."/>
            <person name="Fitzpatrick D.A."/>
            <person name="Frisvad J.C."/>
            <person name="Nielsen K.L."/>
        </authorList>
    </citation>
    <scope>NUCLEOTIDE SEQUENCE</scope>
    <source>
        <strain evidence="13">IBT 26290</strain>
    </source>
</reference>
<comment type="subcellular location">
    <subcellularLocation>
        <location evidence="1 12">Endoplasmic reticulum membrane</location>
        <topology evidence="1 12">Multi-pass membrane protein</topology>
    </subcellularLocation>
</comment>
<dbReference type="PANTHER" id="PTHR22760:SF4">
    <property type="entry name" value="GPI MANNOSYLTRANSFERASE 3"/>
    <property type="match status" value="1"/>
</dbReference>
<dbReference type="GeneID" id="81422284"/>
<keyword evidence="14" id="KW-1185">Reference proteome</keyword>
<feature type="transmembrane region" description="Helical" evidence="12">
    <location>
        <begin position="237"/>
        <end position="261"/>
    </location>
</feature>
<protein>
    <recommendedName>
        <fullName evidence="12">Mannosyltransferase</fullName>
        <ecNumber evidence="12">2.4.1.-</ecNumber>
    </recommendedName>
</protein>
<keyword evidence="9 12" id="KW-1133">Transmembrane helix</keyword>
<feature type="transmembrane region" description="Helical" evidence="12">
    <location>
        <begin position="273"/>
        <end position="292"/>
    </location>
</feature>
<evidence type="ECO:0000313" key="13">
    <source>
        <dbReference type="EMBL" id="KAJ5175106.1"/>
    </source>
</evidence>
<dbReference type="AlphaFoldDB" id="A0A9W9IIY1"/>
<keyword evidence="7 12" id="KW-0812">Transmembrane</keyword>
<comment type="function">
    <text evidence="11">Mannosyltransferase involved in glycosylphosphatidylinositol-anchor biosynthesis. Transfers the third mannose to Man2-GlcN-acyl-PI during GPI precursor assembly.</text>
</comment>
<dbReference type="GO" id="GO:0005789">
    <property type="term" value="C:endoplasmic reticulum membrane"/>
    <property type="evidence" value="ECO:0007669"/>
    <property type="project" value="UniProtKB-SubCell"/>
</dbReference>
<evidence type="ECO:0000256" key="4">
    <source>
        <dbReference type="ARBA" id="ARBA00022502"/>
    </source>
</evidence>
<evidence type="ECO:0000256" key="12">
    <source>
        <dbReference type="RuleBase" id="RU363075"/>
    </source>
</evidence>
<evidence type="ECO:0000313" key="14">
    <source>
        <dbReference type="Proteomes" id="UP001149163"/>
    </source>
</evidence>
<dbReference type="InterPro" id="IPR005599">
    <property type="entry name" value="GPI_mannosylTrfase"/>
</dbReference>
<dbReference type="Pfam" id="PF03901">
    <property type="entry name" value="Glyco_transf_22"/>
    <property type="match status" value="1"/>
</dbReference>
<comment type="caution">
    <text evidence="13">The sequence shown here is derived from an EMBL/GenBank/DDBJ whole genome shotgun (WGS) entry which is preliminary data.</text>
</comment>
<comment type="similarity">
    <text evidence="3">Belongs to the glycosyltransferase 22 family. PIGB subfamily.</text>
</comment>
<feature type="transmembrane region" description="Helical" evidence="12">
    <location>
        <begin position="304"/>
        <end position="321"/>
    </location>
</feature>
<evidence type="ECO:0000256" key="7">
    <source>
        <dbReference type="ARBA" id="ARBA00022692"/>
    </source>
</evidence>
<name>A0A9W9IIY1_9EURO</name>
<evidence type="ECO:0000256" key="10">
    <source>
        <dbReference type="ARBA" id="ARBA00023136"/>
    </source>
</evidence>
<sequence length="785" mass="89863">MSSLNASSRRVAPQPPSFPAAKIFVFLVAFRLVNALTLRTFFQPDEFFQSLEPAWQIAFGKGQGAWVTWEWHHQLRSSLHPLFFAAIYKAADFLATTLRLSAATRAELLIAGPKTAQAVISAIGDFYTWKLATRIYGEDSRGAWTTLIVTILNPWQWFCSTRTLSNCVETTVTVAALDLWPWQWSTGTSNGHARQRNAGSARNGAESQRVLLSRYGWDHQTLSEQPLTHIAHSLRKCLSLAALACILRPTNILIWATLAIAAWLRTSWSQRKVLIREVIICGLTILTLSAVADRSFYGIWTFPPVRFLYFNIAQSLAVFYGRNDWHYYASQGYPLLLTTLLPFALVGLYRTLTTRTSSATDSLQTAIRVQLAIVCLLMPFVLSLISHKEVRFIYPLLPSLHILAAPPLVQFFYPAVYSRSSSAFTPQRLTLIFLVLANLFIALYTTLYHASGVLDVLTYLRHQHEAHSSSSVPSLDTQGETGITAGFLMPCHSTPWRSHLVYPTIGAWALSCEPPIDRTEAEKAVYRDEADQFYDDPSHFLRDNMKGGLRYLPSRPSYASGLQPPFTSATHTWTHEWPDYLIFFEQLEPTMHNLLRGSSYAECWRTYNTAWHDDWRRRGDVVVWCLDSSEQDAWRAETRRHAQESRDRQFDRIVEVFQKEAQRQQKRGWKALIPSSYSFPSSFSFPWSARSRPSTFASWRRSVQSYFSPRSSWHQSVQSLFTPPSKTVWPWSKRSRASSPWARFWAPAPTIWDRIPFSVPSFSWPEWLGGPSNRKQEFDEHELWS</sequence>
<keyword evidence="4" id="KW-0337">GPI-anchor biosynthesis</keyword>
<keyword evidence="8 12" id="KW-0256">Endoplasmic reticulum</keyword>
<dbReference type="EC" id="2.4.1.-" evidence="12"/>
<keyword evidence="5 12" id="KW-0328">Glycosyltransferase</keyword>
<dbReference type="GO" id="GO:0000026">
    <property type="term" value="F:alpha-1,2-mannosyltransferase activity"/>
    <property type="evidence" value="ECO:0007669"/>
    <property type="project" value="TreeGrafter"/>
</dbReference>